<keyword evidence="4" id="KW-0645">Protease</keyword>
<comment type="similarity">
    <text evidence="3 11">Belongs to the peptidase M50B family.</text>
</comment>
<keyword evidence="9 11" id="KW-0482">Metalloprotease</keyword>
<dbReference type="STRING" id="713585.THITH_10425"/>
<dbReference type="Gene3D" id="2.30.42.10">
    <property type="match status" value="2"/>
</dbReference>
<reference evidence="13 14" key="1">
    <citation type="submission" date="2013-12" db="EMBL/GenBank/DDBJ databases">
        <authorList>
            <consortium name="DOE Joint Genome Institute"/>
            <person name="Muyzer G."/>
            <person name="Huntemann M."/>
            <person name="Han J."/>
            <person name="Chen A."/>
            <person name="Kyrpides N."/>
            <person name="Mavromatis K."/>
            <person name="Markowitz V."/>
            <person name="Palaniappan K."/>
            <person name="Ivanova N."/>
            <person name="Schaumberg A."/>
            <person name="Pati A."/>
            <person name="Liolios K."/>
            <person name="Nordberg H.P."/>
            <person name="Cantor M.N."/>
            <person name="Hua S.X."/>
            <person name="Woyke T."/>
        </authorList>
    </citation>
    <scope>NUCLEOTIDE SEQUENCE [LARGE SCALE GENOMIC DNA]</scope>
    <source>
        <strain evidence="13 14">ARh 1</strain>
    </source>
</reference>
<dbReference type="PROSITE" id="PS50106">
    <property type="entry name" value="PDZ"/>
    <property type="match status" value="1"/>
</dbReference>
<feature type="transmembrane region" description="Helical" evidence="11">
    <location>
        <begin position="426"/>
        <end position="445"/>
    </location>
</feature>
<evidence type="ECO:0000256" key="8">
    <source>
        <dbReference type="ARBA" id="ARBA00022989"/>
    </source>
</evidence>
<dbReference type="PANTHER" id="PTHR42837:SF2">
    <property type="entry name" value="MEMBRANE METALLOPROTEASE ARASP2, CHLOROPLASTIC-RELATED"/>
    <property type="match status" value="1"/>
</dbReference>
<keyword evidence="11" id="KW-0479">Metal-binding</keyword>
<dbReference type="RefSeq" id="WP_006748226.1">
    <property type="nucleotide sequence ID" value="NZ_CP007029.1"/>
</dbReference>
<name>W0DJH2_9GAMM</name>
<dbReference type="GO" id="GO:0046872">
    <property type="term" value="F:metal ion binding"/>
    <property type="evidence" value="ECO:0007669"/>
    <property type="project" value="UniProtKB-KW"/>
</dbReference>
<evidence type="ECO:0000256" key="7">
    <source>
        <dbReference type="ARBA" id="ARBA00022833"/>
    </source>
</evidence>
<evidence type="ECO:0000256" key="4">
    <source>
        <dbReference type="ARBA" id="ARBA00022670"/>
    </source>
</evidence>
<evidence type="ECO:0000259" key="12">
    <source>
        <dbReference type="PROSITE" id="PS50106"/>
    </source>
</evidence>
<keyword evidence="5 11" id="KW-0812">Transmembrane</keyword>
<dbReference type="GO" id="GO:0016020">
    <property type="term" value="C:membrane"/>
    <property type="evidence" value="ECO:0007669"/>
    <property type="project" value="UniProtKB-SubCell"/>
</dbReference>
<dbReference type="Proteomes" id="UP000005289">
    <property type="component" value="Chromosome"/>
</dbReference>
<dbReference type="OrthoDB" id="9782003at2"/>
<accession>W0DJH2</accession>
<dbReference type="InterPro" id="IPR001478">
    <property type="entry name" value="PDZ"/>
</dbReference>
<proteinExistence type="inferred from homology"/>
<dbReference type="SMART" id="SM00228">
    <property type="entry name" value="PDZ"/>
    <property type="match status" value="2"/>
</dbReference>
<dbReference type="InterPro" id="IPR036034">
    <property type="entry name" value="PDZ_sf"/>
</dbReference>
<dbReference type="GO" id="GO:0006508">
    <property type="term" value="P:proteolysis"/>
    <property type="evidence" value="ECO:0007669"/>
    <property type="project" value="UniProtKB-KW"/>
</dbReference>
<evidence type="ECO:0000256" key="1">
    <source>
        <dbReference type="ARBA" id="ARBA00001947"/>
    </source>
</evidence>
<dbReference type="InterPro" id="IPR041489">
    <property type="entry name" value="PDZ_6"/>
</dbReference>
<evidence type="ECO:0000256" key="10">
    <source>
        <dbReference type="ARBA" id="ARBA00023136"/>
    </source>
</evidence>
<organism evidence="13 14">
    <name type="scientific">Thioalkalivibrio paradoxus ARh 1</name>
    <dbReference type="NCBI Taxonomy" id="713585"/>
    <lineage>
        <taxon>Bacteria</taxon>
        <taxon>Pseudomonadati</taxon>
        <taxon>Pseudomonadota</taxon>
        <taxon>Gammaproteobacteria</taxon>
        <taxon>Chromatiales</taxon>
        <taxon>Ectothiorhodospiraceae</taxon>
        <taxon>Thioalkalivibrio</taxon>
    </lineage>
</organism>
<dbReference type="SUPFAM" id="SSF50156">
    <property type="entry name" value="PDZ domain-like"/>
    <property type="match status" value="2"/>
</dbReference>
<dbReference type="InterPro" id="IPR008915">
    <property type="entry name" value="Peptidase_M50"/>
</dbReference>
<dbReference type="CDD" id="cd06163">
    <property type="entry name" value="S2P-M50_PDZ_RseP-like"/>
    <property type="match status" value="2"/>
</dbReference>
<gene>
    <name evidence="13" type="ORF">THITH_10425</name>
</gene>
<evidence type="ECO:0000313" key="13">
    <source>
        <dbReference type="EMBL" id="AHE98596.1"/>
    </source>
</evidence>
<dbReference type="EMBL" id="CP007029">
    <property type="protein sequence ID" value="AHE98596.1"/>
    <property type="molecule type" value="Genomic_DNA"/>
</dbReference>
<dbReference type="AlphaFoldDB" id="W0DJH2"/>
<dbReference type="GO" id="GO:0004222">
    <property type="term" value="F:metalloendopeptidase activity"/>
    <property type="evidence" value="ECO:0007669"/>
    <property type="project" value="InterPro"/>
</dbReference>
<evidence type="ECO:0000256" key="3">
    <source>
        <dbReference type="ARBA" id="ARBA00007931"/>
    </source>
</evidence>
<comment type="cofactor">
    <cofactor evidence="1 11">
        <name>Zn(2+)</name>
        <dbReference type="ChEBI" id="CHEBI:29105"/>
    </cofactor>
</comment>
<evidence type="ECO:0000256" key="11">
    <source>
        <dbReference type="RuleBase" id="RU362031"/>
    </source>
</evidence>
<evidence type="ECO:0000256" key="6">
    <source>
        <dbReference type="ARBA" id="ARBA00022801"/>
    </source>
</evidence>
<evidence type="ECO:0000256" key="9">
    <source>
        <dbReference type="ARBA" id="ARBA00023049"/>
    </source>
</evidence>
<dbReference type="KEGG" id="tti:THITH_10425"/>
<evidence type="ECO:0000256" key="5">
    <source>
        <dbReference type="ARBA" id="ARBA00022692"/>
    </source>
</evidence>
<feature type="transmembrane region" description="Helical" evidence="11">
    <location>
        <begin position="99"/>
        <end position="119"/>
    </location>
</feature>
<keyword evidence="10 11" id="KW-0472">Membrane</keyword>
<keyword evidence="7 11" id="KW-0862">Zinc</keyword>
<dbReference type="Pfam" id="PF02163">
    <property type="entry name" value="Peptidase_M50"/>
    <property type="match status" value="1"/>
</dbReference>
<feature type="domain" description="PDZ" evidence="12">
    <location>
        <begin position="225"/>
        <end position="255"/>
    </location>
</feature>
<protein>
    <recommendedName>
        <fullName evidence="11">Zinc metalloprotease</fullName>
        <ecNumber evidence="11">3.4.24.-</ecNumber>
    </recommendedName>
</protein>
<evidence type="ECO:0000256" key="2">
    <source>
        <dbReference type="ARBA" id="ARBA00004141"/>
    </source>
</evidence>
<dbReference type="NCBIfam" id="TIGR00054">
    <property type="entry name" value="RIP metalloprotease RseP"/>
    <property type="match status" value="1"/>
</dbReference>
<dbReference type="InterPro" id="IPR004387">
    <property type="entry name" value="Pept_M50_Zn"/>
</dbReference>
<evidence type="ECO:0000313" key="14">
    <source>
        <dbReference type="Proteomes" id="UP000005289"/>
    </source>
</evidence>
<keyword evidence="6 11" id="KW-0378">Hydrolase</keyword>
<keyword evidence="14" id="KW-1185">Reference proteome</keyword>
<sequence>MTILTSLAAFIVAIGVLVTVHEYGHYLAARLMGVKVLRFSVGFGKPIYRRLFGRDRTEFVVAAIPLGGYVKMLDEREAPVPEREAGRAFNRKSLAARNFVIVAGPAANFLFAMVAYALMFMIGVPGLKPVVGEVEPGSAAAAAGLQLGDEIQMVGRHRVQDWDQANLRLLDHAVRADEVSVVVIDRDGHERVRSIVLENRRELLGEGQFLARLGLSPFRPALEPLIGSVERGSPAAEGGLQPGDRVVSVDGDAVETWDAWVGAIQAAPGRPLELRVIRNGDMVELTVIPAEVETDGERHGRIGAGVDADQPQLREISTLVRLGPVDGMVAGVARTWEVSILTLRVLGRMIVGDASVKNIAGPVTIAEFAGMTAIIGITAFLGFLALVSVSLGIINLLPIPVLDGGHLMFNLAEWIKGSAVSERTQLIGQQLGLVAIAALMMLALYNDITRLFG</sequence>
<comment type="subcellular location">
    <subcellularLocation>
        <location evidence="2">Membrane</location>
        <topology evidence="2">Multi-pass membrane protein</topology>
    </subcellularLocation>
</comment>
<feature type="transmembrane region" description="Helical" evidence="11">
    <location>
        <begin position="373"/>
        <end position="397"/>
    </location>
</feature>
<dbReference type="HOGENOM" id="CLU_025778_0_2_6"/>
<dbReference type="PANTHER" id="PTHR42837">
    <property type="entry name" value="REGULATOR OF SIGMA-E PROTEASE RSEP"/>
    <property type="match status" value="1"/>
</dbReference>
<dbReference type="Pfam" id="PF17820">
    <property type="entry name" value="PDZ_6"/>
    <property type="match status" value="1"/>
</dbReference>
<dbReference type="EC" id="3.4.24.-" evidence="11"/>
<dbReference type="CDD" id="cd23081">
    <property type="entry name" value="cpPDZ_EcRseP-like"/>
    <property type="match status" value="1"/>
</dbReference>
<keyword evidence="8 11" id="KW-1133">Transmembrane helix</keyword>